<feature type="region of interest" description="Disordered" evidence="1">
    <location>
        <begin position="340"/>
        <end position="376"/>
    </location>
</feature>
<protein>
    <submittedName>
        <fullName evidence="2">Uncharacterized protein</fullName>
    </submittedName>
</protein>
<dbReference type="OrthoDB" id="613763at2759"/>
<dbReference type="AlphaFoldDB" id="A0A317XN57"/>
<feature type="compositionally biased region" description="Polar residues" evidence="1">
    <location>
        <begin position="353"/>
        <end position="371"/>
    </location>
</feature>
<dbReference type="InParanoid" id="A0A317XN57"/>
<gene>
    <name evidence="2" type="ORF">BCV70DRAFT_200685</name>
</gene>
<dbReference type="EMBL" id="KZ819194">
    <property type="protein sequence ID" value="PWY99773.1"/>
    <property type="molecule type" value="Genomic_DNA"/>
</dbReference>
<organism evidence="2 3">
    <name type="scientific">Testicularia cyperi</name>
    <dbReference type="NCBI Taxonomy" id="1882483"/>
    <lineage>
        <taxon>Eukaryota</taxon>
        <taxon>Fungi</taxon>
        <taxon>Dikarya</taxon>
        <taxon>Basidiomycota</taxon>
        <taxon>Ustilaginomycotina</taxon>
        <taxon>Ustilaginomycetes</taxon>
        <taxon>Ustilaginales</taxon>
        <taxon>Anthracoideaceae</taxon>
        <taxon>Testicularia</taxon>
    </lineage>
</organism>
<dbReference type="SUPFAM" id="SSF52047">
    <property type="entry name" value="RNI-like"/>
    <property type="match status" value="1"/>
</dbReference>
<evidence type="ECO:0000256" key="1">
    <source>
        <dbReference type="SAM" id="MobiDB-lite"/>
    </source>
</evidence>
<evidence type="ECO:0000313" key="3">
    <source>
        <dbReference type="Proteomes" id="UP000246740"/>
    </source>
</evidence>
<keyword evidence="3" id="KW-1185">Reference proteome</keyword>
<proteinExistence type="predicted"/>
<name>A0A317XN57_9BASI</name>
<sequence length="393" mass="44773">MPNLGHRFDSPGATEPIPLRHSAQVCFPLTSLPPELQSLVLRHALESTEPSSLNVLVVCKTFLQLGLPHLYRRVTLASRHSLSCFVRTLKQQPQHARYIRALEVYSARLHWNDAVTMARIIDRVQSQSHDDHTVSDESPAAGAASAKVSVLRVRFPASEIVEALDFFQHFSPTSFEWITQPCWLLRPGEVFMRFLNQWSTTLQSLTLGNFEYDETFARGLCRMPHLRELKLLGSCNKMLSPQTLRILLASGQTRHTLRWLYIGDCPLRRRSRLELDLGTAIPTYEHGEGAQKIPSSRQQVQRHHQSHQTKFETTAGCVKFCPRCRILARERVMERYGSRDAATDEAVMPHANVQHSTADTRPSTSAPSDPTNADDHARLLRRRVMESLRWLPH</sequence>
<accession>A0A317XN57</accession>
<dbReference type="Proteomes" id="UP000246740">
    <property type="component" value="Unassembled WGS sequence"/>
</dbReference>
<evidence type="ECO:0000313" key="2">
    <source>
        <dbReference type="EMBL" id="PWY99773.1"/>
    </source>
</evidence>
<reference evidence="2 3" key="1">
    <citation type="journal article" date="2018" name="Mol. Biol. Evol.">
        <title>Broad Genomic Sampling Reveals a Smut Pathogenic Ancestry of the Fungal Clade Ustilaginomycotina.</title>
        <authorList>
            <person name="Kijpornyongpan T."/>
            <person name="Mondo S.J."/>
            <person name="Barry K."/>
            <person name="Sandor L."/>
            <person name="Lee J."/>
            <person name="Lipzen A."/>
            <person name="Pangilinan J."/>
            <person name="LaButti K."/>
            <person name="Hainaut M."/>
            <person name="Henrissat B."/>
            <person name="Grigoriev I.V."/>
            <person name="Spatafora J.W."/>
            <person name="Aime M.C."/>
        </authorList>
    </citation>
    <scope>NUCLEOTIDE SEQUENCE [LARGE SCALE GENOMIC DNA]</scope>
    <source>
        <strain evidence="2 3">MCA 3645</strain>
    </source>
</reference>